<dbReference type="InterPro" id="IPR027962">
    <property type="entry name" value="ERICH3"/>
</dbReference>
<comment type="caution">
    <text evidence="1">The sequence shown here is derived from an EMBL/GenBank/DDBJ whole genome shotgun (WGS) entry which is preliminary data.</text>
</comment>
<proteinExistence type="predicted"/>
<sequence>MSHAEPGPLASYNSLQDPHLGGFFANTRMKKHLKKSGLVTKSGKIVSEKTYRLQMAKKEHKDHVRDLLATAIVHKALDMENDSNLSTFTGNIEKDRYKTRPGMVCEYFWYRCQVGRARIRGIRSQYEQSIKRC</sequence>
<dbReference type="PANTHER" id="PTHR23034:SF2">
    <property type="entry name" value="GLUTAMATE-RICH PROTEIN 3"/>
    <property type="match status" value="1"/>
</dbReference>
<organism evidence="1 2">
    <name type="scientific">Paramuricea clavata</name>
    <name type="common">Red gorgonian</name>
    <name type="synonym">Violescent sea-whip</name>
    <dbReference type="NCBI Taxonomy" id="317549"/>
    <lineage>
        <taxon>Eukaryota</taxon>
        <taxon>Metazoa</taxon>
        <taxon>Cnidaria</taxon>
        <taxon>Anthozoa</taxon>
        <taxon>Octocorallia</taxon>
        <taxon>Malacalcyonacea</taxon>
        <taxon>Plexauridae</taxon>
        <taxon>Paramuricea</taxon>
    </lineage>
</organism>
<gene>
    <name evidence="1" type="ORF">PACLA_8A031279</name>
</gene>
<reference evidence="1" key="1">
    <citation type="submission" date="2020-04" db="EMBL/GenBank/DDBJ databases">
        <authorList>
            <person name="Alioto T."/>
            <person name="Alioto T."/>
            <person name="Gomez Garrido J."/>
        </authorList>
    </citation>
    <scope>NUCLEOTIDE SEQUENCE</scope>
    <source>
        <strain evidence="1">A484AB</strain>
    </source>
</reference>
<name>A0A7D9L809_PARCT</name>
<keyword evidence="2" id="KW-1185">Reference proteome</keyword>
<dbReference type="EMBL" id="CACRXK020014919">
    <property type="protein sequence ID" value="CAB4027628.1"/>
    <property type="molecule type" value="Genomic_DNA"/>
</dbReference>
<dbReference type="Proteomes" id="UP001152795">
    <property type="component" value="Unassembled WGS sequence"/>
</dbReference>
<evidence type="ECO:0000313" key="1">
    <source>
        <dbReference type="EMBL" id="CAB4027628.1"/>
    </source>
</evidence>
<protein>
    <submittedName>
        <fullName evidence="1">Uncharacterized protein</fullName>
    </submittedName>
</protein>
<accession>A0A7D9L809</accession>
<dbReference type="OrthoDB" id="120976at2759"/>
<evidence type="ECO:0000313" key="2">
    <source>
        <dbReference type="Proteomes" id="UP001152795"/>
    </source>
</evidence>
<dbReference type="PANTHER" id="PTHR23034">
    <property type="entry name" value="GLUTAMATE-RICH PROTEIN 3"/>
    <property type="match status" value="1"/>
</dbReference>
<dbReference type="AlphaFoldDB" id="A0A7D9L809"/>